<evidence type="ECO:0000313" key="1">
    <source>
        <dbReference type="EMBL" id="ARF09150.1"/>
    </source>
</evidence>
<dbReference type="SUPFAM" id="SSF64182">
    <property type="entry name" value="DHH phosphoesterases"/>
    <property type="match status" value="1"/>
</dbReference>
<gene>
    <name evidence="1" type="ORF">Catovirus_2_99</name>
</gene>
<name>A0A1V0SBP6_9VIRU</name>
<dbReference type="PANTHER" id="PTHR46922">
    <property type="entry name" value="DHHA1 DOMAIN PROTEIN"/>
    <property type="match status" value="1"/>
</dbReference>
<dbReference type="PANTHER" id="PTHR46922:SF4">
    <property type="entry name" value="DHHA1 DOMAIN PROTEIN"/>
    <property type="match status" value="1"/>
</dbReference>
<reference evidence="1" key="1">
    <citation type="journal article" date="2017" name="Science">
        <title>Giant viruses with an expanded complement of translation system components.</title>
        <authorList>
            <person name="Schulz F."/>
            <person name="Yutin N."/>
            <person name="Ivanova N.N."/>
            <person name="Ortega D.R."/>
            <person name="Lee T.K."/>
            <person name="Vierheilig J."/>
            <person name="Daims H."/>
            <person name="Horn M."/>
            <person name="Wagner M."/>
            <person name="Jensen G.J."/>
            <person name="Kyrpides N.C."/>
            <person name="Koonin E.V."/>
            <person name="Woyke T."/>
        </authorList>
    </citation>
    <scope>NUCLEOTIDE SEQUENCE</scope>
    <source>
        <strain evidence="1">CTV1</strain>
    </source>
</reference>
<keyword evidence="1" id="KW-0378">Hydrolase</keyword>
<accession>A0A1V0SBP6</accession>
<organism evidence="1">
    <name type="scientific">Catovirus CTV1</name>
    <dbReference type="NCBI Taxonomy" id="1977631"/>
    <lineage>
        <taxon>Viruses</taxon>
        <taxon>Varidnaviria</taxon>
        <taxon>Bamfordvirae</taxon>
        <taxon>Nucleocytoviricota</taxon>
        <taxon>Megaviricetes</taxon>
        <taxon>Imitervirales</taxon>
        <taxon>Mimiviridae</taxon>
        <taxon>Klosneuvirinae</taxon>
        <taxon>Catovirus</taxon>
    </lineage>
</organism>
<dbReference type="Gene3D" id="3.10.310.30">
    <property type="match status" value="1"/>
</dbReference>
<protein>
    <submittedName>
        <fullName evidence="1">DHH family phosphohydrolase</fullName>
    </submittedName>
</protein>
<sequence>MELKFDHLIIKPEDVDVVIYHSNCADGFGCVISAELYRKNKLPNKEITYYPASYNKPPPEISGKNVLICDFSYKSEVMLKLISQAAKLAIMDHHKTAEEELSKIPDQNKVFNMNFSGAYICWKFFHGNSKVPKLIEYIQDNDLWRKQLPNTLEFTAYMFSIPMTIEEYSKLLDDEYIEKYAIEQGAGMVKQNQSNIEMALKYVAPKFMEINNKYYFVGYINSSILKSELGNRIFDKYPFCNFSVAYSIDDISNSTMFSLRSTNDRTDVSKIAELFGGGGHRNAAGLKQNYISNVIPGRILDNYKCYYLLDNVYMEELIINDIPLKAVILNSSYCKYALGKYLLQTRYTYNEKSVQECAYIMCNHNQSYEDYNCDISMVWNYEGNLNKIWCTTTFSEEIVNDRGKSKIIIDYFSKLDDYENKDNKIVFSCKYDHPITNLFIKN</sequence>
<proteinExistence type="predicted"/>
<dbReference type="EMBL" id="KY684084">
    <property type="protein sequence ID" value="ARF09150.1"/>
    <property type="molecule type" value="Genomic_DNA"/>
</dbReference>
<dbReference type="InterPro" id="IPR038763">
    <property type="entry name" value="DHH_sf"/>
</dbReference>
<dbReference type="GO" id="GO:0016787">
    <property type="term" value="F:hydrolase activity"/>
    <property type="evidence" value="ECO:0007669"/>
    <property type="project" value="UniProtKB-KW"/>
</dbReference>